<sequence>MFGVLIKKISIYWPCYYVFWNSNDFLETVTRLTKNYLSPFQFRLGNKSFIVISEPNDAKVRLFTIIL</sequence>
<accession>A0AAW2GN50</accession>
<evidence type="ECO:0000313" key="2">
    <source>
        <dbReference type="Proteomes" id="UP001430953"/>
    </source>
</evidence>
<dbReference type="AlphaFoldDB" id="A0AAW2GN50"/>
<keyword evidence="2" id="KW-1185">Reference proteome</keyword>
<protein>
    <submittedName>
        <fullName evidence="1">Uncharacterized protein</fullName>
    </submittedName>
</protein>
<reference evidence="1 2" key="1">
    <citation type="submission" date="2023-03" db="EMBL/GenBank/DDBJ databases">
        <title>High recombination rates correlate with genetic variation in Cardiocondyla obscurior ants.</title>
        <authorList>
            <person name="Errbii M."/>
        </authorList>
    </citation>
    <scope>NUCLEOTIDE SEQUENCE [LARGE SCALE GENOMIC DNA]</scope>
    <source>
        <strain evidence="1">Alpha-2009</strain>
        <tissue evidence="1">Whole body</tissue>
    </source>
</reference>
<gene>
    <name evidence="1" type="ORF">PUN28_003754</name>
</gene>
<comment type="caution">
    <text evidence="1">The sequence shown here is derived from an EMBL/GenBank/DDBJ whole genome shotgun (WGS) entry which is preliminary data.</text>
</comment>
<evidence type="ECO:0000313" key="1">
    <source>
        <dbReference type="EMBL" id="KAL0128599.1"/>
    </source>
</evidence>
<dbReference type="Proteomes" id="UP001430953">
    <property type="component" value="Unassembled WGS sequence"/>
</dbReference>
<organism evidence="1 2">
    <name type="scientific">Cardiocondyla obscurior</name>
    <dbReference type="NCBI Taxonomy" id="286306"/>
    <lineage>
        <taxon>Eukaryota</taxon>
        <taxon>Metazoa</taxon>
        <taxon>Ecdysozoa</taxon>
        <taxon>Arthropoda</taxon>
        <taxon>Hexapoda</taxon>
        <taxon>Insecta</taxon>
        <taxon>Pterygota</taxon>
        <taxon>Neoptera</taxon>
        <taxon>Endopterygota</taxon>
        <taxon>Hymenoptera</taxon>
        <taxon>Apocrita</taxon>
        <taxon>Aculeata</taxon>
        <taxon>Formicoidea</taxon>
        <taxon>Formicidae</taxon>
        <taxon>Myrmicinae</taxon>
        <taxon>Cardiocondyla</taxon>
    </lineage>
</organism>
<dbReference type="EMBL" id="JADYXP020000003">
    <property type="protein sequence ID" value="KAL0128599.1"/>
    <property type="molecule type" value="Genomic_DNA"/>
</dbReference>
<proteinExistence type="predicted"/>
<name>A0AAW2GN50_9HYME</name>